<protein>
    <submittedName>
        <fullName evidence="1">DUF4249 domain-containing protein</fullName>
    </submittedName>
</protein>
<dbReference type="EMBL" id="VIKU02000003">
    <property type="protein sequence ID" value="NHF59825.1"/>
    <property type="molecule type" value="Genomic_DNA"/>
</dbReference>
<accession>A0A967AUW9</accession>
<sequence>MKKGIFYGLTLVLFTGCIEPFDDLSVEESEASLETTLVVEASLSDEMKRQRILLSRPAPLQFIEPLDSVTSNGSVLLSTLPPVIYERNASVIVDDDLGNQYRFVEEAPGTYLSETEFAVEVGVEYTLTIETTSGNRYVSEPEMVPSGESTITRLYAEKTVNEVGEEGVAIFLDNSSTNTEPDYYRFDYEETYKIIAPNWNALEFALRGDSYPFEVITVPREQEERVCYATSGSDQIILGSTVNLSANRIERFPLRFLPKDDFKIANRYSLQVRQYSQSVNAQGYFEALRDFAKNENIFSQVQPGFIEGNISEESGISGRVIGYFEVVSVASERLFFNFEDFFEREGEAAYPLNCSFIGSPPLTTPGGTFPLLDGVQADLIEYVGPNEGQVSDGGPFLVTAKACGDCTVLGSNVVPEFWIEE</sequence>
<proteinExistence type="predicted"/>
<dbReference type="RefSeq" id="WP_166204868.1">
    <property type="nucleotide sequence ID" value="NZ_VIKU02000003.1"/>
</dbReference>
<keyword evidence="2" id="KW-1185">Reference proteome</keyword>
<evidence type="ECO:0000313" key="2">
    <source>
        <dbReference type="Proteomes" id="UP000707206"/>
    </source>
</evidence>
<dbReference type="AlphaFoldDB" id="A0A967AUW9"/>
<comment type="caution">
    <text evidence="1">The sequence shown here is derived from an EMBL/GenBank/DDBJ whole genome shotgun (WGS) entry which is preliminary data.</text>
</comment>
<name>A0A967AUW9_9FLAO</name>
<dbReference type="InterPro" id="IPR025345">
    <property type="entry name" value="DUF4249"/>
</dbReference>
<reference evidence="1" key="2">
    <citation type="submission" date="2020-03" db="EMBL/GenBank/DDBJ databases">
        <title>Flavobacteriaceae bacterium strain TP-CH-4, a member of the family Flavobacteriaceae isolated from a deep-sea seamount.</title>
        <authorList>
            <person name="Zhang D.-C."/>
        </authorList>
    </citation>
    <scope>NUCLEOTIDE SEQUENCE</scope>
    <source>
        <strain evidence="1">TP-CH-4</strain>
    </source>
</reference>
<dbReference type="PROSITE" id="PS51257">
    <property type="entry name" value="PROKAR_LIPOPROTEIN"/>
    <property type="match status" value="1"/>
</dbReference>
<gene>
    <name evidence="1" type="ORF">FK220_010775</name>
</gene>
<evidence type="ECO:0000313" key="1">
    <source>
        <dbReference type="EMBL" id="NHF59825.1"/>
    </source>
</evidence>
<dbReference type="Proteomes" id="UP000707206">
    <property type="component" value="Unassembled WGS sequence"/>
</dbReference>
<reference evidence="1" key="1">
    <citation type="submission" date="2019-07" db="EMBL/GenBank/DDBJ databases">
        <authorList>
            <person name="De-Chao Zhang Q."/>
        </authorList>
    </citation>
    <scope>NUCLEOTIDE SEQUENCE</scope>
    <source>
        <strain evidence="1">TP-CH-4</strain>
    </source>
</reference>
<dbReference type="Pfam" id="PF14054">
    <property type="entry name" value="DUF4249"/>
    <property type="match status" value="1"/>
</dbReference>
<organism evidence="1 2">
    <name type="scientific">Pelagihabitans pacificus</name>
    <dbReference type="NCBI Taxonomy" id="2696054"/>
    <lineage>
        <taxon>Bacteria</taxon>
        <taxon>Pseudomonadati</taxon>
        <taxon>Bacteroidota</taxon>
        <taxon>Flavobacteriia</taxon>
        <taxon>Flavobacteriales</taxon>
        <taxon>Flavobacteriaceae</taxon>
        <taxon>Pelagihabitans</taxon>
    </lineage>
</organism>